<dbReference type="PANTHER" id="PTHR11071:SF447">
    <property type="entry name" value="PEPTIDYL-PROLYL CIS-TRANS ISOMERASE CYP63"/>
    <property type="match status" value="1"/>
</dbReference>
<dbReference type="PRINTS" id="PR00153">
    <property type="entry name" value="CSAPPISMRASE"/>
</dbReference>
<keyword evidence="9" id="KW-1185">Reference proteome</keyword>
<dbReference type="eggNOG" id="KOG0865">
    <property type="taxonomic scope" value="Eukaryota"/>
</dbReference>
<gene>
    <name evidence="8" type="ORF">POPTR_005G215800</name>
</gene>
<protein>
    <recommendedName>
        <fullName evidence="3">peptidylprolyl isomerase</fullName>
        <ecNumber evidence="3">5.2.1.8</ecNumber>
    </recommendedName>
</protein>
<evidence type="ECO:0000259" key="7">
    <source>
        <dbReference type="PROSITE" id="PS50072"/>
    </source>
</evidence>
<accession>B9H8E5</accession>
<dbReference type="InterPro" id="IPR002130">
    <property type="entry name" value="Cyclophilin-type_PPIase_dom"/>
</dbReference>
<dbReference type="Proteomes" id="UP000006729">
    <property type="component" value="Chromosome 5"/>
</dbReference>
<evidence type="ECO:0000256" key="1">
    <source>
        <dbReference type="ARBA" id="ARBA00000971"/>
    </source>
</evidence>
<dbReference type="HOGENOM" id="CLU_012062_33_5_1"/>
<reference evidence="8" key="2">
    <citation type="submission" date="2017-07" db="EMBL/GenBank/DDBJ databases">
        <title>WGS assembly of Populus trichocarpa.</title>
        <authorList>
            <person name="Tuskan G."/>
            <person name="Difazio S."/>
            <person name="Jansson S."/>
            <person name="Bohlmann J."/>
            <person name="Grigoriev I."/>
            <person name="Hellsten U."/>
            <person name="Putnam N."/>
            <person name="Ralph S."/>
            <person name="Rombauts S."/>
            <person name="Salamov A."/>
            <person name="Schein J."/>
            <person name="Sterck L."/>
            <person name="Aerts A."/>
            <person name="Bhalerao R."/>
            <person name="Bhalerao R."/>
            <person name="Blaudez D."/>
            <person name="Boerjan W."/>
            <person name="Brun A."/>
            <person name="Brunner A."/>
            <person name="Busov V."/>
            <person name="Campbell M."/>
            <person name="Carlson J."/>
            <person name="Chalot M."/>
            <person name="Chapman J."/>
            <person name="Chen G."/>
            <person name="Cooper D."/>
            <person name="Coutinho P."/>
            <person name="Couturier J."/>
            <person name="Covert S."/>
            <person name="Cronk Q."/>
            <person name="Cunningham R."/>
            <person name="Davis J."/>
            <person name="Degroeve S."/>
            <person name="Dejardin A."/>
            <person name="Depamphilis C."/>
            <person name="Detter J."/>
            <person name="Dirks B."/>
            <person name="Dubchak I."/>
            <person name="Duplessis S."/>
            <person name="Ehlting J."/>
            <person name="Ellis B."/>
            <person name="Gendler K."/>
            <person name="Goodstein D."/>
            <person name="Gribskov M."/>
            <person name="Grimwood J."/>
            <person name="Groover A."/>
            <person name="Gunter L."/>
            <person name="Hamberger B."/>
            <person name="Heinze B."/>
            <person name="Helariutta Y."/>
            <person name="Henrissat B."/>
            <person name="Holligan D."/>
            <person name="Holt R."/>
            <person name="Huang W."/>
            <person name="Islam-Faridi N."/>
            <person name="Jones S."/>
            <person name="Jones-Rhoades M."/>
            <person name="Jorgensen R."/>
            <person name="Joshi C."/>
            <person name="Kangasjarvi J."/>
            <person name="Karlsson J."/>
            <person name="Kelleher C."/>
            <person name="Kirkpatrick R."/>
            <person name="Kirst M."/>
            <person name="Kohler A."/>
            <person name="Kalluri U."/>
            <person name="Larimer F."/>
            <person name="Leebens-Mack J."/>
            <person name="Leple J."/>
            <person name="Locascio P."/>
            <person name="Lou Y."/>
            <person name="Lucas S."/>
            <person name="Martin F."/>
            <person name="Montanini B."/>
            <person name="Napoli C."/>
            <person name="Nelson D."/>
            <person name="Nelson C."/>
            <person name="Nieminen K."/>
            <person name="Nilsson O."/>
            <person name="Pereda V."/>
            <person name="Peter G."/>
            <person name="Philippe R."/>
            <person name="Pilate G."/>
            <person name="Poliakov A."/>
            <person name="Razumovskaya J."/>
            <person name="Richardson P."/>
            <person name="Rinaldi C."/>
            <person name="Ritland K."/>
            <person name="Rouze P."/>
            <person name="Ryaboy D."/>
            <person name="Schmutz J."/>
            <person name="Schrader J."/>
            <person name="Segerman B."/>
            <person name="Shin H."/>
            <person name="Siddiqui A."/>
            <person name="Sterky F."/>
            <person name="Terry A."/>
            <person name="Tsai C."/>
            <person name="Uberbacher E."/>
            <person name="Unneberg P."/>
            <person name="Vahala J."/>
            <person name="Wall K."/>
            <person name="Wessler S."/>
            <person name="Yang G."/>
            <person name="Yin T."/>
            <person name="Douglas C."/>
            <person name="Marra M."/>
            <person name="Sandberg G."/>
            <person name="Van De Peer Y."/>
            <person name="Rokhsar D."/>
        </authorList>
    </citation>
    <scope>NUCLEOTIDE SEQUENCE</scope>
    <source>
        <strain evidence="8">Nisqually-1</strain>
    </source>
</reference>
<dbReference type="GO" id="GO:0003755">
    <property type="term" value="F:peptidyl-prolyl cis-trans isomerase activity"/>
    <property type="evidence" value="ECO:0000318"/>
    <property type="project" value="GO_Central"/>
</dbReference>
<keyword evidence="5" id="KW-0413">Isomerase</keyword>
<reference evidence="8 9" key="1">
    <citation type="journal article" date="2006" name="Science">
        <title>The genome of black cottonwood, Populus trichocarpa (Torr. &amp; Gray).</title>
        <authorList>
            <person name="Tuskan G.A."/>
            <person name="Difazio S."/>
            <person name="Jansson S."/>
            <person name="Bohlmann J."/>
            <person name="Grigoriev I."/>
            <person name="Hellsten U."/>
            <person name="Putnam N."/>
            <person name="Ralph S."/>
            <person name="Rombauts S."/>
            <person name="Salamov A."/>
            <person name="Schein J."/>
            <person name="Sterck L."/>
            <person name="Aerts A."/>
            <person name="Bhalerao R.R."/>
            <person name="Bhalerao R.P."/>
            <person name="Blaudez D."/>
            <person name="Boerjan W."/>
            <person name="Brun A."/>
            <person name="Brunner A."/>
            <person name="Busov V."/>
            <person name="Campbell M."/>
            <person name="Carlson J."/>
            <person name="Chalot M."/>
            <person name="Chapman J."/>
            <person name="Chen G.L."/>
            <person name="Cooper D."/>
            <person name="Coutinho P.M."/>
            <person name="Couturier J."/>
            <person name="Covert S."/>
            <person name="Cronk Q."/>
            <person name="Cunningham R."/>
            <person name="Davis J."/>
            <person name="Degroeve S."/>
            <person name="Dejardin A."/>
            <person name="Depamphilis C."/>
            <person name="Detter J."/>
            <person name="Dirks B."/>
            <person name="Dubchak I."/>
            <person name="Duplessis S."/>
            <person name="Ehlting J."/>
            <person name="Ellis B."/>
            <person name="Gendler K."/>
            <person name="Goodstein D."/>
            <person name="Gribskov M."/>
            <person name="Grimwood J."/>
            <person name="Groover A."/>
            <person name="Gunter L."/>
            <person name="Hamberger B."/>
            <person name="Heinze B."/>
            <person name="Helariutta Y."/>
            <person name="Henrissat B."/>
            <person name="Holligan D."/>
            <person name="Holt R."/>
            <person name="Huang W."/>
            <person name="Islam-Faridi N."/>
            <person name="Jones S."/>
            <person name="Jones-Rhoades M."/>
            <person name="Jorgensen R."/>
            <person name="Joshi C."/>
            <person name="Kangasjarvi J."/>
            <person name="Karlsson J."/>
            <person name="Kelleher C."/>
            <person name="Kirkpatrick R."/>
            <person name="Kirst M."/>
            <person name="Kohler A."/>
            <person name="Kalluri U."/>
            <person name="Larimer F."/>
            <person name="Leebens-Mack J."/>
            <person name="Leple J.C."/>
            <person name="Locascio P."/>
            <person name="Lou Y."/>
            <person name="Lucas S."/>
            <person name="Martin F."/>
            <person name="Montanini B."/>
            <person name="Napoli C."/>
            <person name="Nelson D.R."/>
            <person name="Nelson C."/>
            <person name="Nieminen K."/>
            <person name="Nilsson O."/>
            <person name="Pereda V."/>
            <person name="Peter G."/>
            <person name="Philippe R."/>
            <person name="Pilate G."/>
            <person name="Poliakov A."/>
            <person name="Razumovskaya J."/>
            <person name="Richardson P."/>
            <person name="Rinaldi C."/>
            <person name="Ritland K."/>
            <person name="Rouze P."/>
            <person name="Ryaboy D."/>
            <person name="Schmutz J."/>
            <person name="Schrader J."/>
            <person name="Segerman B."/>
            <person name="Shin H."/>
            <person name="Siddiqui A."/>
            <person name="Sterky F."/>
            <person name="Terry A."/>
            <person name="Tsai C.J."/>
            <person name="Uberbacher E."/>
            <person name="Unneberg P."/>
            <person name="Vahala J."/>
            <person name="Wall K."/>
            <person name="Wessler S."/>
            <person name="Yang G."/>
            <person name="Yin T."/>
            <person name="Douglas C."/>
            <person name="Marra M."/>
            <person name="Sandberg G."/>
            <person name="Van de Peer Y."/>
            <person name="Rokhsar D."/>
        </authorList>
    </citation>
    <scope>NUCLEOTIDE SEQUENCE [LARGE SCALE GENOMIC DNA]</scope>
    <source>
        <strain evidence="9">cv. Nisqually</strain>
        <strain evidence="8">Nisqually-1</strain>
    </source>
</reference>
<dbReference type="FunFam" id="2.40.100.10:FF:000022">
    <property type="entry name" value="Peptidyl-prolyl cis-trans isomerase CYP95"/>
    <property type="match status" value="1"/>
</dbReference>
<dbReference type="OrthoDB" id="1933488at2759"/>
<feature type="compositionally biased region" description="Basic and acidic residues" evidence="6">
    <location>
        <begin position="350"/>
        <end position="360"/>
    </location>
</feature>
<dbReference type="EMBL" id="CM009294">
    <property type="protein sequence ID" value="PNT37975.1"/>
    <property type="molecule type" value="Genomic_DNA"/>
</dbReference>
<feature type="compositionally biased region" description="Basic and acidic residues" evidence="6">
    <location>
        <begin position="535"/>
        <end position="551"/>
    </location>
</feature>
<dbReference type="GO" id="GO:0016018">
    <property type="term" value="F:cyclosporin A binding"/>
    <property type="evidence" value="ECO:0000318"/>
    <property type="project" value="GO_Central"/>
</dbReference>
<feature type="compositionally biased region" description="Basic residues" evidence="6">
    <location>
        <begin position="208"/>
        <end position="225"/>
    </location>
</feature>
<dbReference type="PANTHER" id="PTHR11071">
    <property type="entry name" value="PEPTIDYL-PROLYL CIS-TRANS ISOMERASE"/>
    <property type="match status" value="1"/>
</dbReference>
<proteinExistence type="inferred from homology"/>
<keyword evidence="4" id="KW-0697">Rotamase</keyword>
<dbReference type="FunCoup" id="B9H8E5">
    <property type="interactions" value="2351"/>
</dbReference>
<dbReference type="Pfam" id="PF00160">
    <property type="entry name" value="Pro_isomerase"/>
    <property type="match status" value="1"/>
</dbReference>
<sequence length="673" mass="73855">MSKKKNPLVFLDVSIDGDPAERIFIELFADVVPRTAENFRALCTGEKGTGKTTGKPLHYKGSSFHRIIKEFMAQGGDFSKGNGTGGESIYGGKFADENFILRHEGAGHLSMANSGPNTNGSQFFITLKPQAHLDGKHVVFGKVVKGMDIVKKIEQVGSARGQPARPVKIVDCGETSESKIEDAVGKDTGKNKKAGKPSDDGPNVQVRGRSKKSLKDTRKKRKRRCSSSDSDSSSSDSETSSSESDSDSSSSSDGRHKKRRRSAKRGKYHGRKQKNGRRERKRGRSDKRSRRKSKWSSESSSDTETDSSSTTSTSDDRSPVAAHKTSNSTQAGKKSIQSSGASGKSLSHLSKKEAVVEQHQRNQKPMKAAGSSPHEEGELSPRNDEHLNNGHGMDSKSGATHNQHPHSDNSNKSRRAMPSSKSRPNNTCRSSPSMSPEEVSRSPRFRTDSRSPVRKSGELSQGRSSRSPLGSPANKGHHEPSMSNQSQSPNGAPTRIRKGRGFTDRYAFARRYRTPSPERSPRRSYRYGGRNINGRNRDRLPSYRSYSERSPPRRYISSPRGRSPPRYGRQRSRSRSPRRSPTPGDKRPSISEGLKSRLGPRVDDKPFPNKGRLRSRSSSRSSSRGSSHSRSPDAVPPKRQGIAARASMSPSSSPSEQQALVSYGDASPDTEMR</sequence>
<evidence type="ECO:0000256" key="2">
    <source>
        <dbReference type="ARBA" id="ARBA00007365"/>
    </source>
</evidence>
<dbReference type="EMBL" id="CM009294">
    <property type="protein sequence ID" value="PNT37974.1"/>
    <property type="molecule type" value="Genomic_DNA"/>
</dbReference>
<dbReference type="SUPFAM" id="SSF50891">
    <property type="entry name" value="Cyclophilin-like"/>
    <property type="match status" value="1"/>
</dbReference>
<feature type="compositionally biased region" description="Low complexity" evidence="6">
    <location>
        <begin position="296"/>
        <end position="313"/>
    </location>
</feature>
<feature type="compositionally biased region" description="Basic and acidic residues" evidence="6">
    <location>
        <begin position="438"/>
        <end position="457"/>
    </location>
</feature>
<feature type="compositionally biased region" description="Polar residues" evidence="6">
    <location>
        <begin position="458"/>
        <end position="468"/>
    </location>
</feature>
<comment type="similarity">
    <text evidence="2">Belongs to the cyclophilin-type PPIase family.</text>
</comment>
<evidence type="ECO:0000256" key="5">
    <source>
        <dbReference type="ARBA" id="ARBA00023235"/>
    </source>
</evidence>
<name>B9H8E5_POPTR</name>
<evidence type="ECO:0000256" key="6">
    <source>
        <dbReference type="SAM" id="MobiDB-lite"/>
    </source>
</evidence>
<dbReference type="KEGG" id="pop:7454312"/>
<feature type="compositionally biased region" description="Polar residues" evidence="6">
    <location>
        <begin position="324"/>
        <end position="348"/>
    </location>
</feature>
<organism evidence="8 9">
    <name type="scientific">Populus trichocarpa</name>
    <name type="common">Western balsam poplar</name>
    <name type="synonym">Populus balsamifera subsp. trichocarpa</name>
    <dbReference type="NCBI Taxonomy" id="3694"/>
    <lineage>
        <taxon>Eukaryota</taxon>
        <taxon>Viridiplantae</taxon>
        <taxon>Streptophyta</taxon>
        <taxon>Embryophyta</taxon>
        <taxon>Tracheophyta</taxon>
        <taxon>Spermatophyta</taxon>
        <taxon>Magnoliopsida</taxon>
        <taxon>eudicotyledons</taxon>
        <taxon>Gunneridae</taxon>
        <taxon>Pentapetalae</taxon>
        <taxon>rosids</taxon>
        <taxon>fabids</taxon>
        <taxon>Malpighiales</taxon>
        <taxon>Salicaceae</taxon>
        <taxon>Saliceae</taxon>
        <taxon>Populus</taxon>
    </lineage>
</organism>
<feature type="compositionally biased region" description="Polar residues" evidence="6">
    <location>
        <begin position="419"/>
        <end position="434"/>
    </location>
</feature>
<feature type="compositionally biased region" description="Low complexity" evidence="6">
    <location>
        <begin position="227"/>
        <end position="252"/>
    </location>
</feature>
<evidence type="ECO:0000313" key="9">
    <source>
        <dbReference type="Proteomes" id="UP000006729"/>
    </source>
</evidence>
<dbReference type="PROSITE" id="PS00170">
    <property type="entry name" value="CSA_PPIASE_1"/>
    <property type="match status" value="1"/>
</dbReference>
<feature type="domain" description="PPIase cyclophilin-type" evidence="7">
    <location>
        <begin position="10"/>
        <end position="174"/>
    </location>
</feature>
<dbReference type="GO" id="GO:0005737">
    <property type="term" value="C:cytoplasm"/>
    <property type="evidence" value="ECO:0000318"/>
    <property type="project" value="GO_Central"/>
</dbReference>
<evidence type="ECO:0000256" key="3">
    <source>
        <dbReference type="ARBA" id="ARBA00013194"/>
    </source>
</evidence>
<dbReference type="AlphaFoldDB" id="B9H8E5"/>
<dbReference type="InParanoid" id="B9H8E5"/>
<feature type="compositionally biased region" description="Polar residues" evidence="6">
    <location>
        <begin position="481"/>
        <end position="491"/>
    </location>
</feature>
<dbReference type="EC" id="5.2.1.8" evidence="3"/>
<feature type="compositionally biased region" description="Basic and acidic residues" evidence="6">
    <location>
        <begin position="176"/>
        <end position="190"/>
    </location>
</feature>
<dbReference type="PROSITE" id="PS50072">
    <property type="entry name" value="CSA_PPIASE_2"/>
    <property type="match status" value="1"/>
</dbReference>
<dbReference type="CDD" id="cd01926">
    <property type="entry name" value="cyclophilin_ABH_like"/>
    <property type="match status" value="1"/>
</dbReference>
<dbReference type="SMR" id="B9H8E5"/>
<feature type="compositionally biased region" description="Basic residues" evidence="6">
    <location>
        <begin position="568"/>
        <end position="578"/>
    </location>
</feature>
<dbReference type="InterPro" id="IPR020892">
    <property type="entry name" value="Cyclophilin-type_PPIase_CS"/>
</dbReference>
<dbReference type="InterPro" id="IPR029000">
    <property type="entry name" value="Cyclophilin-like_dom_sf"/>
</dbReference>
<evidence type="ECO:0000256" key="4">
    <source>
        <dbReference type="ARBA" id="ARBA00023110"/>
    </source>
</evidence>
<dbReference type="GO" id="GO:0006457">
    <property type="term" value="P:protein folding"/>
    <property type="evidence" value="ECO:0000318"/>
    <property type="project" value="GO_Central"/>
</dbReference>
<feature type="compositionally biased region" description="Basic residues" evidence="6">
    <location>
        <begin position="255"/>
        <end position="294"/>
    </location>
</feature>
<dbReference type="Gene3D" id="2.40.100.10">
    <property type="entry name" value="Cyclophilin-like"/>
    <property type="match status" value="1"/>
</dbReference>
<feature type="compositionally biased region" description="Low complexity" evidence="6">
    <location>
        <begin position="552"/>
        <end position="567"/>
    </location>
</feature>
<feature type="compositionally biased region" description="Basic and acidic residues" evidence="6">
    <location>
        <begin position="373"/>
        <end position="388"/>
    </location>
</feature>
<dbReference type="STRING" id="3694.B9H8E5"/>
<feature type="compositionally biased region" description="Low complexity" evidence="6">
    <location>
        <begin position="618"/>
        <end position="629"/>
    </location>
</feature>
<dbReference type="ExpressionAtlas" id="B9H8E5">
    <property type="expression patterns" value="baseline and differential"/>
</dbReference>
<evidence type="ECO:0000313" key="8">
    <source>
        <dbReference type="EMBL" id="PNT37974.1"/>
    </source>
</evidence>
<comment type="catalytic activity">
    <reaction evidence="1">
        <text>[protein]-peptidylproline (omega=180) = [protein]-peptidylproline (omega=0)</text>
        <dbReference type="Rhea" id="RHEA:16237"/>
        <dbReference type="Rhea" id="RHEA-COMP:10747"/>
        <dbReference type="Rhea" id="RHEA-COMP:10748"/>
        <dbReference type="ChEBI" id="CHEBI:83833"/>
        <dbReference type="ChEBI" id="CHEBI:83834"/>
        <dbReference type="EC" id="5.2.1.8"/>
    </reaction>
</comment>
<feature type="region of interest" description="Disordered" evidence="6">
    <location>
        <begin position="157"/>
        <end position="673"/>
    </location>
</feature>